<reference evidence="1 2" key="1">
    <citation type="journal article" date="2012" name="J. Bacteriol.">
        <title>Genome Sequence of Gallaecimonas xiamenensis Type Strain 3-C-1.</title>
        <authorList>
            <person name="Lai Q."/>
            <person name="Wang L."/>
            <person name="Wang W."/>
            <person name="Shao Z."/>
        </authorList>
    </citation>
    <scope>NUCLEOTIDE SEQUENCE [LARGE SCALE GENOMIC DNA]</scope>
    <source>
        <strain evidence="1 2">3-C-1</strain>
    </source>
</reference>
<gene>
    <name evidence="1" type="ORF">B3C1_02285</name>
</gene>
<accession>K2J1Z2</accession>
<organism evidence="1 2">
    <name type="scientific">Gallaecimonas xiamenensis 3-C-1</name>
    <dbReference type="NCBI Taxonomy" id="745411"/>
    <lineage>
        <taxon>Bacteria</taxon>
        <taxon>Pseudomonadati</taxon>
        <taxon>Pseudomonadota</taxon>
        <taxon>Gammaproteobacteria</taxon>
        <taxon>Enterobacterales</taxon>
        <taxon>Gallaecimonadaceae</taxon>
        <taxon>Gallaecimonas</taxon>
    </lineage>
</organism>
<dbReference type="AlphaFoldDB" id="K2J1Z2"/>
<evidence type="ECO:0000313" key="1">
    <source>
        <dbReference type="EMBL" id="EKE76996.1"/>
    </source>
</evidence>
<protein>
    <recommendedName>
        <fullName evidence="3">Prevent-host-death family protein</fullName>
    </recommendedName>
</protein>
<evidence type="ECO:0008006" key="3">
    <source>
        <dbReference type="Google" id="ProtNLM"/>
    </source>
</evidence>
<dbReference type="EMBL" id="AMRI01000003">
    <property type="protein sequence ID" value="EKE76996.1"/>
    <property type="molecule type" value="Genomic_DNA"/>
</dbReference>
<dbReference type="Proteomes" id="UP000006755">
    <property type="component" value="Unassembled WGS sequence"/>
</dbReference>
<evidence type="ECO:0000313" key="2">
    <source>
        <dbReference type="Proteomes" id="UP000006755"/>
    </source>
</evidence>
<comment type="caution">
    <text evidence="1">The sequence shown here is derived from an EMBL/GenBank/DDBJ whole genome shotgun (WGS) entry which is preliminary data.</text>
</comment>
<dbReference type="STRING" id="745411.B3C1_02285"/>
<proteinExistence type="predicted"/>
<dbReference type="RefSeq" id="WP_008482634.1">
    <property type="nucleotide sequence ID" value="NZ_AMRI01000003.1"/>
</dbReference>
<dbReference type="OrthoDB" id="7064333at2"/>
<name>K2J1Z2_9GAMM</name>
<keyword evidence="2" id="KW-1185">Reference proteome</keyword>
<sequence>MKDVTLSSVGEPLKTLLQRPGPLADDIAIRADNGELLGVVICARDYSFLLSKVEEAEDRLDQERVAQFHRTRE</sequence>